<dbReference type="RefSeq" id="WP_244411790.1">
    <property type="nucleotide sequence ID" value="NZ_AP025564.1"/>
</dbReference>
<keyword evidence="2" id="KW-0472">Membrane</keyword>
<organism evidence="4 5">
    <name type="scientific">Raoultibacter timonensis</name>
    <dbReference type="NCBI Taxonomy" id="1907662"/>
    <lineage>
        <taxon>Bacteria</taxon>
        <taxon>Bacillati</taxon>
        <taxon>Actinomycetota</taxon>
        <taxon>Coriobacteriia</taxon>
        <taxon>Eggerthellales</taxon>
        <taxon>Eggerthellaceae</taxon>
        <taxon>Raoultibacter</taxon>
    </lineage>
</organism>
<feature type="transmembrane region" description="Helical" evidence="2">
    <location>
        <begin position="49"/>
        <end position="70"/>
    </location>
</feature>
<accession>A0ABM7WGP4</accession>
<feature type="domain" description="Band 7" evidence="3">
    <location>
        <begin position="91"/>
        <end position="249"/>
    </location>
</feature>
<evidence type="ECO:0000259" key="3">
    <source>
        <dbReference type="SMART" id="SM00244"/>
    </source>
</evidence>
<keyword evidence="5" id="KW-1185">Reference proteome</keyword>
<sequence>MKRNKANKGPYADAPQKRDTARRIEMEFGVAAEAYRSDPGKRATRNGALALQIALAVIAFAVVVLVFYLAFADIGIVAVCVAFLAGLATLSSVHVALEWERMVVLRLGRFSRVAGPGIFFTIPLIEYCSLRVDQRIMITPFGAEETLTSDLVPLDVDAVLSWMIWNPERACTEIEDCHFAVALAAQTALRDAIGRAPISEVVVRRNQLDHELRAAIEGKVSDWGVTVISVEVRDIIVPSGLQDSLSLEAQAERRRNSRIMLMEAEKDISELLSEVSDQYRDDEVALELRKMHLIHEGIHENAGAVVVPSSYTEGFAPSQGEGHEHK</sequence>
<reference evidence="4 5" key="1">
    <citation type="submission" date="2022-01" db="EMBL/GenBank/DDBJ databases">
        <title>Novel bile acid biosynthetic pathways are enriched in the microbiome of centenarians.</title>
        <authorList>
            <person name="Sato Y."/>
            <person name="Atarashi K."/>
            <person name="Plichta R.D."/>
            <person name="Arai Y."/>
            <person name="Sasajima S."/>
            <person name="Kearney M.S."/>
            <person name="Suda W."/>
            <person name="Takeshita K."/>
            <person name="Sasaki T."/>
            <person name="Okamoto S."/>
            <person name="Skelly N.A."/>
            <person name="Okamura Y."/>
            <person name="Vlamakis H."/>
            <person name="Li Y."/>
            <person name="Tanoue T."/>
            <person name="Takei H."/>
            <person name="Nittono H."/>
            <person name="Narushima S."/>
            <person name="Irie J."/>
            <person name="Itoh H."/>
            <person name="Moriya K."/>
            <person name="Sugiura Y."/>
            <person name="Suematsu M."/>
            <person name="Moritoki N."/>
            <person name="Shibata S."/>
            <person name="Littman R.D."/>
            <person name="Fischbach A.M."/>
            <person name="Uwamino Y."/>
            <person name="Inoue T."/>
            <person name="Honda A."/>
            <person name="Hattori M."/>
            <person name="Murai T."/>
            <person name="Xavier J.R."/>
            <person name="Hirose N."/>
            <person name="Honda K."/>
        </authorList>
    </citation>
    <scope>NUCLEOTIDE SEQUENCE [LARGE SCALE GENOMIC DNA]</scope>
    <source>
        <strain evidence="4 5">CE91-St30</strain>
    </source>
</reference>
<evidence type="ECO:0000313" key="5">
    <source>
        <dbReference type="Proteomes" id="UP001320544"/>
    </source>
</evidence>
<gene>
    <name evidence="4" type="ORF">CE91St30_07360</name>
</gene>
<evidence type="ECO:0000313" key="4">
    <source>
        <dbReference type="EMBL" id="BDE95403.1"/>
    </source>
</evidence>
<dbReference type="InterPro" id="IPR001972">
    <property type="entry name" value="Stomatin_HflK_fam"/>
</dbReference>
<dbReference type="PANTHER" id="PTHR10264:SF19">
    <property type="entry name" value="AT06885P-RELATED"/>
    <property type="match status" value="1"/>
</dbReference>
<keyword evidence="2" id="KW-1133">Transmembrane helix</keyword>
<dbReference type="SUPFAM" id="SSF117892">
    <property type="entry name" value="Band 7/SPFH domain"/>
    <property type="match status" value="1"/>
</dbReference>
<protein>
    <recommendedName>
        <fullName evidence="3">Band 7 domain-containing protein</fullName>
    </recommendedName>
</protein>
<dbReference type="PRINTS" id="PR00721">
    <property type="entry name" value="STOMATIN"/>
</dbReference>
<dbReference type="PANTHER" id="PTHR10264">
    <property type="entry name" value="BAND 7 PROTEIN-RELATED"/>
    <property type="match status" value="1"/>
</dbReference>
<name>A0ABM7WGP4_9ACTN</name>
<dbReference type="Gene3D" id="3.30.479.30">
    <property type="entry name" value="Band 7 domain"/>
    <property type="match status" value="1"/>
</dbReference>
<dbReference type="Gene3D" id="6.10.250.2090">
    <property type="match status" value="1"/>
</dbReference>
<dbReference type="CDD" id="cd13775">
    <property type="entry name" value="SPFH_eoslipins_u3"/>
    <property type="match status" value="1"/>
</dbReference>
<comment type="similarity">
    <text evidence="1">Belongs to the band 7/mec-2 family.</text>
</comment>
<dbReference type="Proteomes" id="UP001320544">
    <property type="component" value="Chromosome"/>
</dbReference>
<dbReference type="InterPro" id="IPR001107">
    <property type="entry name" value="Band_7"/>
</dbReference>
<evidence type="ECO:0000256" key="2">
    <source>
        <dbReference type="SAM" id="Phobius"/>
    </source>
</evidence>
<dbReference type="SMART" id="SM00244">
    <property type="entry name" value="PHB"/>
    <property type="match status" value="1"/>
</dbReference>
<keyword evidence="2" id="KW-0812">Transmembrane</keyword>
<proteinExistence type="inferred from homology"/>
<feature type="transmembrane region" description="Helical" evidence="2">
    <location>
        <begin position="76"/>
        <end position="97"/>
    </location>
</feature>
<dbReference type="EMBL" id="AP025564">
    <property type="protein sequence ID" value="BDE95403.1"/>
    <property type="molecule type" value="Genomic_DNA"/>
</dbReference>
<dbReference type="Pfam" id="PF01145">
    <property type="entry name" value="Band_7"/>
    <property type="match status" value="1"/>
</dbReference>
<evidence type="ECO:0000256" key="1">
    <source>
        <dbReference type="ARBA" id="ARBA00008164"/>
    </source>
</evidence>
<dbReference type="InterPro" id="IPR043202">
    <property type="entry name" value="Band-7_stomatin-like"/>
</dbReference>
<dbReference type="InterPro" id="IPR036013">
    <property type="entry name" value="Band_7/SPFH_dom_sf"/>
</dbReference>